<dbReference type="GO" id="GO:0016460">
    <property type="term" value="C:myosin II complex"/>
    <property type="evidence" value="ECO:0007669"/>
    <property type="project" value="TreeGrafter"/>
</dbReference>
<dbReference type="EMBL" id="CCBP010000119">
    <property type="protein sequence ID" value="CDO73152.1"/>
    <property type="molecule type" value="Genomic_DNA"/>
</dbReference>
<evidence type="ECO:0000313" key="4">
    <source>
        <dbReference type="Proteomes" id="UP000029665"/>
    </source>
</evidence>
<feature type="coiled-coil region" evidence="1">
    <location>
        <begin position="131"/>
        <end position="381"/>
    </location>
</feature>
<evidence type="ECO:0000313" key="3">
    <source>
        <dbReference type="EMBL" id="CDO73152.1"/>
    </source>
</evidence>
<keyword evidence="4" id="KW-1185">Reference proteome</keyword>
<dbReference type="STRING" id="5643.A0A060SF48"/>
<feature type="compositionally biased region" description="Low complexity" evidence="2">
    <location>
        <begin position="49"/>
        <end position="59"/>
    </location>
</feature>
<comment type="caution">
    <text evidence="3">The sequence shown here is derived from an EMBL/GenBank/DDBJ whole genome shotgun (WGS) entry which is preliminary data.</text>
</comment>
<feature type="coiled-coil region" evidence="1">
    <location>
        <begin position="424"/>
        <end position="612"/>
    </location>
</feature>
<evidence type="ECO:0000256" key="2">
    <source>
        <dbReference type="SAM" id="MobiDB-lite"/>
    </source>
</evidence>
<dbReference type="OMA" id="FWCHSCR"/>
<feature type="compositionally biased region" description="Pro residues" evidence="2">
    <location>
        <begin position="853"/>
        <end position="863"/>
    </location>
</feature>
<dbReference type="Proteomes" id="UP000029665">
    <property type="component" value="Unassembled WGS sequence"/>
</dbReference>
<name>A0A060SF48_PYCCI</name>
<organism evidence="3 4">
    <name type="scientific">Pycnoporus cinnabarinus</name>
    <name type="common">Cinnabar-red polypore</name>
    <name type="synonym">Trametes cinnabarina</name>
    <dbReference type="NCBI Taxonomy" id="5643"/>
    <lineage>
        <taxon>Eukaryota</taxon>
        <taxon>Fungi</taxon>
        <taxon>Dikarya</taxon>
        <taxon>Basidiomycota</taxon>
        <taxon>Agaricomycotina</taxon>
        <taxon>Agaricomycetes</taxon>
        <taxon>Polyporales</taxon>
        <taxon>Polyporaceae</taxon>
        <taxon>Trametes</taxon>
    </lineage>
</organism>
<feature type="compositionally biased region" description="Low complexity" evidence="2">
    <location>
        <begin position="822"/>
        <end position="839"/>
    </location>
</feature>
<dbReference type="HOGENOM" id="CLU_018301_0_0_1"/>
<dbReference type="GO" id="GO:0000146">
    <property type="term" value="F:microfilament motor activity"/>
    <property type="evidence" value="ECO:0007669"/>
    <property type="project" value="TreeGrafter"/>
</dbReference>
<feature type="compositionally biased region" description="Basic and acidic residues" evidence="2">
    <location>
        <begin position="764"/>
        <end position="773"/>
    </location>
</feature>
<reference evidence="3" key="1">
    <citation type="submission" date="2014-01" db="EMBL/GenBank/DDBJ databases">
        <title>The genome of the white-rot fungus Pycnoporus cinnabarinus: a basidiomycete model with a versatile arsenal for lignocellulosic biomass breakdown.</title>
        <authorList>
            <person name="Levasseur A."/>
            <person name="Lomascolo A."/>
            <person name="Ruiz-Duenas F.J."/>
            <person name="Uzan E."/>
            <person name="Piumi F."/>
            <person name="Kues U."/>
            <person name="Ram A.F.J."/>
            <person name="Murat C."/>
            <person name="Haon M."/>
            <person name="Benoit I."/>
            <person name="Arfi Y."/>
            <person name="Chevret D."/>
            <person name="Drula E."/>
            <person name="Kwon M.J."/>
            <person name="Gouret P."/>
            <person name="Lesage-Meessen L."/>
            <person name="Lombard V."/>
            <person name="Mariette J."/>
            <person name="Noirot C."/>
            <person name="Park J."/>
            <person name="Patyshakuliyeva A."/>
            <person name="Wieneger R.A.B."/>
            <person name="Wosten H.A.B."/>
            <person name="Martin F."/>
            <person name="Coutinho P.M."/>
            <person name="de Vries R."/>
            <person name="Martinez A.T."/>
            <person name="Klopp C."/>
            <person name="Pontarotti P."/>
            <person name="Henrissat B."/>
            <person name="Record E."/>
        </authorList>
    </citation>
    <scope>NUCLEOTIDE SEQUENCE [LARGE SCALE GENOMIC DNA]</scope>
    <source>
        <strain evidence="3">BRFM137</strain>
    </source>
</reference>
<proteinExistence type="predicted"/>
<gene>
    <name evidence="3" type="ORF">BN946_scf185007.g207</name>
</gene>
<feature type="region of interest" description="Disordered" evidence="2">
    <location>
        <begin position="741"/>
        <end position="805"/>
    </location>
</feature>
<dbReference type="GO" id="GO:0005737">
    <property type="term" value="C:cytoplasm"/>
    <property type="evidence" value="ECO:0007669"/>
    <property type="project" value="TreeGrafter"/>
</dbReference>
<feature type="compositionally biased region" description="Polar residues" evidence="2">
    <location>
        <begin position="776"/>
        <end position="794"/>
    </location>
</feature>
<dbReference type="Gene3D" id="1.10.287.1490">
    <property type="match status" value="2"/>
</dbReference>
<accession>A0A060SF48</accession>
<feature type="region of interest" description="Disordered" evidence="2">
    <location>
        <begin position="15"/>
        <end position="68"/>
    </location>
</feature>
<dbReference type="GO" id="GO:0051015">
    <property type="term" value="F:actin filament binding"/>
    <property type="evidence" value="ECO:0007669"/>
    <property type="project" value="TreeGrafter"/>
</dbReference>
<dbReference type="AlphaFoldDB" id="A0A060SF48"/>
<dbReference type="OrthoDB" id="10255630at2759"/>
<sequence length="889" mass="100194">MCFPTLIQDTCPLRHSFAKGSGAKDSSSWLSGLTRVESDPTSPPIQHKSPAPSSSPASAPEREDLHALVREQRRTIEALESEKTSLSERLHDLSQLESSKAPHITGDDAVLNCGPEFHHTQELLQAEHTKTENLEKTVREVREHAEQLSHETQKQRETIAALEAEKATLAKSTAQRYAALEQKAKESEKVLADERTNASALRDRIHSLQLSVREYEERVEQQQQTISLLVSEKASLSSSVERLESAESALKGIEEQLEKERSKAATLQERLSHLEADAHVSQAQIAQLSATERELTDKSRDQEREIQLLNGRVHELQTQSEEHLRRVHELEEQIESDDRAERLEETLKNTQDRADELEFQLSKLRQAYADLQGERETIAEELHRKTQAETEWQARHAEAEKQHSMTQMQLSSVIAERDSLAQERSTLQAEVDDGRNLVAELQQKLAALSSELSLNTRQMKQMQAELRTATTRAEDAEKTQKELQAEGVGLMRSLEEMRPKIVELTDAKLALSEKVDSLETTIQSRDAVIAQLRTSIEELRREKESVEGDRDRLQAALDAERSALEKDSTELQQAYSELQTELARARKSVQDLEDERDKLRQLSNSNVEEIRRLTDSVHTQSSQLSSLRGELGERIQALTEAQEFLESAQTEMESLRAELVQKDEELDRLREDVSNPSSRAGTQSLDEEMLNALKQQHALELSEAQSQVRALEDALFKSEAQVHTLQRQIAMLEDELAHLRTAHPRPSSRGSTHQPLPRRTSSRTIDRSDDLRRASLGSQRPPSFATPQPSSTFEGLSPETRHKRKVSLSMLKARIDSELAASTSTSRPSSRNSRNVSSPAHRQTALPVVVEPPSQPATPPPAQVPKRPVFMDESHIFWCHSCQGDLVVL</sequence>
<dbReference type="GO" id="GO:0032982">
    <property type="term" value="C:myosin filament"/>
    <property type="evidence" value="ECO:0007669"/>
    <property type="project" value="TreeGrafter"/>
</dbReference>
<keyword evidence="1" id="KW-0175">Coiled coil</keyword>
<feature type="region of interest" description="Disordered" evidence="2">
    <location>
        <begin position="817"/>
        <end position="865"/>
    </location>
</feature>
<evidence type="ECO:0000256" key="1">
    <source>
        <dbReference type="SAM" id="Coils"/>
    </source>
</evidence>
<dbReference type="SUPFAM" id="SSF57997">
    <property type="entry name" value="Tropomyosin"/>
    <property type="match status" value="1"/>
</dbReference>
<protein>
    <submittedName>
        <fullName evidence="3">Uncharacterized protein</fullName>
    </submittedName>
</protein>
<dbReference type="PANTHER" id="PTHR45615">
    <property type="entry name" value="MYOSIN HEAVY CHAIN, NON-MUSCLE"/>
    <property type="match status" value="1"/>
</dbReference>
<dbReference type="PANTHER" id="PTHR45615:SF40">
    <property type="entry name" value="MYOSIN HEAVY CHAIN, NON-MUSCLE"/>
    <property type="match status" value="1"/>
</dbReference>